<dbReference type="EMBL" id="CP069102">
    <property type="protein sequence ID" value="QSS50448.1"/>
    <property type="molecule type" value="Genomic_DNA"/>
</dbReference>
<gene>
    <name evidence="2" type="ORF">HCEG_07644</name>
    <name evidence="3" type="ORF">I7I53_11140</name>
</gene>
<organism evidence="4">
    <name type="scientific">Ajellomyces capsulatus (strain H88)</name>
    <name type="common">Darling's disease fungus</name>
    <name type="synonym">Histoplasma capsulatum</name>
    <dbReference type="NCBI Taxonomy" id="544711"/>
    <lineage>
        <taxon>Eukaryota</taxon>
        <taxon>Fungi</taxon>
        <taxon>Dikarya</taxon>
        <taxon>Ascomycota</taxon>
        <taxon>Pezizomycotina</taxon>
        <taxon>Eurotiomycetes</taxon>
        <taxon>Eurotiomycetidae</taxon>
        <taxon>Onygenales</taxon>
        <taxon>Ajellomycetaceae</taxon>
        <taxon>Histoplasma</taxon>
    </lineage>
</organism>
<dbReference type="Proteomes" id="UP000663419">
    <property type="component" value="Chromosome 1"/>
</dbReference>
<evidence type="ECO:0000256" key="1">
    <source>
        <dbReference type="SAM" id="MobiDB-lite"/>
    </source>
</evidence>
<dbReference type="OMA" id="DPKECAK"/>
<dbReference type="HOGENOM" id="CLU_076122_0_0_1"/>
<reference evidence="4" key="1">
    <citation type="submission" date="2008-07" db="EMBL/GenBank/DDBJ databases">
        <title>Annotation of Ajellomyces capsulatus strain H88.</title>
        <authorList>
            <person name="Champion M."/>
            <person name="Cuomo C."/>
            <person name="Ma L.-J."/>
            <person name="Henn M.R."/>
            <person name="Sil A."/>
            <person name="Goldman B."/>
            <person name="Young S.K."/>
            <person name="Kodira C.D."/>
            <person name="Zeng Q."/>
            <person name="Koehrsen M."/>
            <person name="Alvarado L."/>
            <person name="Berlin A."/>
            <person name="Borenstein D."/>
            <person name="Chen Z."/>
            <person name="Engels R."/>
            <person name="Freedman E."/>
            <person name="Gellesch M."/>
            <person name="Goldberg J."/>
            <person name="Griggs A."/>
            <person name="Gujja S."/>
            <person name="Heiman D."/>
            <person name="Hepburn T."/>
            <person name="Howarth C."/>
            <person name="Jen D."/>
            <person name="Larson L."/>
            <person name="Lewis B."/>
            <person name="Mehta T."/>
            <person name="Park D."/>
            <person name="Pearson M."/>
            <person name="Roberts A."/>
            <person name="Saif S."/>
            <person name="Shea T."/>
            <person name="Shenoy N."/>
            <person name="Sisk P."/>
            <person name="Stolte C."/>
            <person name="Sykes S."/>
            <person name="Walk T."/>
            <person name="White J."/>
            <person name="Yandava C."/>
            <person name="Klein B."/>
            <person name="McEwen J.G."/>
            <person name="Puccia R."/>
            <person name="Goldman G.H."/>
            <person name="Felipe M.S."/>
            <person name="Nino-Vega G."/>
            <person name="San-Blas G."/>
            <person name="Taylor J."/>
            <person name="Mendoza L."/>
            <person name="Galagan J."/>
            <person name="Nusbaum C."/>
            <person name="Birren B."/>
        </authorList>
    </citation>
    <scope>NUCLEOTIDE SEQUENCE [LARGE SCALE GENOMIC DNA]</scope>
    <source>
        <strain evidence="4">H88</strain>
    </source>
</reference>
<proteinExistence type="predicted"/>
<feature type="region of interest" description="Disordered" evidence="1">
    <location>
        <begin position="200"/>
        <end position="243"/>
    </location>
</feature>
<evidence type="ECO:0000313" key="3">
    <source>
        <dbReference type="EMBL" id="QSS50448.1"/>
    </source>
</evidence>
<dbReference type="STRING" id="544711.F0URA2"/>
<feature type="compositionally biased region" description="Low complexity" evidence="1">
    <location>
        <begin position="228"/>
        <end position="243"/>
    </location>
</feature>
<dbReference type="Proteomes" id="UP000008142">
    <property type="component" value="Unassembled WGS sequence"/>
</dbReference>
<name>F0URA2_AJEC8</name>
<dbReference type="AlphaFoldDB" id="F0URA2"/>
<protein>
    <recommendedName>
        <fullName evidence="5">Prp 4 CRoW domain-containing protein</fullName>
    </recommendedName>
</protein>
<evidence type="ECO:0000313" key="2">
    <source>
        <dbReference type="EMBL" id="EGC48429.1"/>
    </source>
</evidence>
<reference evidence="3" key="2">
    <citation type="submission" date="2021-01" db="EMBL/GenBank/DDBJ databases">
        <title>Chromosome-level genome assembly of a human fungal pathogen reveals clustering of transcriptionally co-regulated genes.</title>
        <authorList>
            <person name="Voorhies M."/>
            <person name="Cohen S."/>
            <person name="Shea T.P."/>
            <person name="Petrus S."/>
            <person name="Munoz J.F."/>
            <person name="Poplawski S."/>
            <person name="Goldman W.E."/>
            <person name="Michael T."/>
            <person name="Cuomo C.A."/>
            <person name="Sil A."/>
            <person name="Beyhan S."/>
        </authorList>
    </citation>
    <scope>NUCLEOTIDE SEQUENCE</scope>
    <source>
        <strain evidence="3">H88</strain>
    </source>
</reference>
<dbReference type="VEuPathDB" id="FungiDB:I7I53_11140"/>
<dbReference type="EMBL" id="DS990641">
    <property type="protein sequence ID" value="EGC48429.1"/>
    <property type="molecule type" value="Genomic_DNA"/>
</dbReference>
<dbReference type="OrthoDB" id="5409186at2759"/>
<evidence type="ECO:0000313" key="4">
    <source>
        <dbReference type="Proteomes" id="UP000008142"/>
    </source>
</evidence>
<sequence>MERCPLYWKGAPISPYFPWLLPTHSFLSHSFLPSTKGYIYIRSLVKALVVIHYSFTSKQRETLWKLFSRSRPTMRTQIFAAAALLASSAAATNTWTRIDTSPADSFRFLRARQGGESFKPDQTNGSGETCEDAFGSGYIQCGTTGKVCFNPNIGQSCCDGYSCPSGSGCLTNGYCCPDDLGPKACLEKLGMSNLPPFLPSATAMPSASTPANTPSETPSEPPADKTPSEYPTSPSATPSAAPTAATITPIYPTASPSRSVCTAANTASNNKIYPTGTLPSQPPSASPPVYGNGAISAEVASAAVAVLGLLSFIQNLL</sequence>
<feature type="compositionally biased region" description="Low complexity" evidence="1">
    <location>
        <begin position="200"/>
        <end position="218"/>
    </location>
</feature>
<accession>F0URA2</accession>
<evidence type="ECO:0008006" key="5">
    <source>
        <dbReference type="Google" id="ProtNLM"/>
    </source>
</evidence>